<dbReference type="PROSITE" id="PS50924">
    <property type="entry name" value="MHYT"/>
    <property type="match status" value="1"/>
</dbReference>
<evidence type="ECO:0000313" key="5">
    <source>
        <dbReference type="EMBL" id="AIQ65990.1"/>
    </source>
</evidence>
<dbReference type="NCBIfam" id="TIGR00254">
    <property type="entry name" value="GGDEF"/>
    <property type="match status" value="1"/>
</dbReference>
<organism evidence="5 6">
    <name type="scientific">Paenibacillus stellifer</name>
    <dbReference type="NCBI Taxonomy" id="169760"/>
    <lineage>
        <taxon>Bacteria</taxon>
        <taxon>Bacillati</taxon>
        <taxon>Bacillota</taxon>
        <taxon>Bacilli</taxon>
        <taxon>Bacillales</taxon>
        <taxon>Paenibacillaceae</taxon>
        <taxon>Paenibacillus</taxon>
    </lineage>
</organism>
<dbReference type="InterPro" id="IPR000160">
    <property type="entry name" value="GGDEF_dom"/>
</dbReference>
<feature type="transmembrane region" description="Helical" evidence="1">
    <location>
        <begin position="112"/>
        <end position="129"/>
    </location>
</feature>
<feature type="domain" description="MHYT" evidence="4">
    <location>
        <begin position="8"/>
        <end position="200"/>
    </location>
</feature>
<evidence type="ECO:0000259" key="4">
    <source>
        <dbReference type="PROSITE" id="PS50924"/>
    </source>
</evidence>
<dbReference type="Proteomes" id="UP000029507">
    <property type="component" value="Chromosome"/>
</dbReference>
<dbReference type="InterPro" id="IPR052155">
    <property type="entry name" value="Biofilm_reg_signaling"/>
</dbReference>
<dbReference type="FunFam" id="3.20.20.450:FF:000001">
    <property type="entry name" value="Cyclic di-GMP phosphodiesterase yahA"/>
    <property type="match status" value="1"/>
</dbReference>
<dbReference type="Pfam" id="PF03707">
    <property type="entry name" value="MHYT"/>
    <property type="match status" value="3"/>
</dbReference>
<dbReference type="Gene3D" id="3.20.20.450">
    <property type="entry name" value="EAL domain"/>
    <property type="match status" value="1"/>
</dbReference>
<dbReference type="HOGENOM" id="CLU_000445_70_49_9"/>
<dbReference type="CDD" id="cd01948">
    <property type="entry name" value="EAL"/>
    <property type="match status" value="1"/>
</dbReference>
<dbReference type="InterPro" id="IPR029787">
    <property type="entry name" value="Nucleotide_cyclase"/>
</dbReference>
<dbReference type="EMBL" id="CP009286">
    <property type="protein sequence ID" value="AIQ65990.1"/>
    <property type="molecule type" value="Genomic_DNA"/>
</dbReference>
<dbReference type="SMART" id="SM00267">
    <property type="entry name" value="GGDEF"/>
    <property type="match status" value="1"/>
</dbReference>
<feature type="transmembrane region" description="Helical" evidence="1">
    <location>
        <begin position="6"/>
        <end position="32"/>
    </location>
</feature>
<evidence type="ECO:0000313" key="6">
    <source>
        <dbReference type="Proteomes" id="UP000029507"/>
    </source>
</evidence>
<dbReference type="RefSeq" id="WP_038699476.1">
    <property type="nucleotide sequence ID" value="NZ_CP009286.1"/>
</dbReference>
<proteinExistence type="predicted"/>
<evidence type="ECO:0000256" key="1">
    <source>
        <dbReference type="PROSITE-ProRule" id="PRU00244"/>
    </source>
</evidence>
<dbReference type="KEGG" id="pste:PSTEL_25625"/>
<feature type="domain" description="EAL" evidence="2">
    <location>
        <begin position="415"/>
        <end position="668"/>
    </location>
</feature>
<keyword evidence="1" id="KW-0812">Transmembrane</keyword>
<dbReference type="SUPFAM" id="SSF55073">
    <property type="entry name" value="Nucleotide cyclase"/>
    <property type="match status" value="1"/>
</dbReference>
<feature type="transmembrane region" description="Helical" evidence="1">
    <location>
        <begin position="44"/>
        <end position="61"/>
    </location>
</feature>
<dbReference type="OrthoDB" id="9759607at2"/>
<dbReference type="InterPro" id="IPR005330">
    <property type="entry name" value="MHYT_dom"/>
</dbReference>
<dbReference type="InterPro" id="IPR043128">
    <property type="entry name" value="Rev_trsase/Diguanyl_cyclase"/>
</dbReference>
<dbReference type="Pfam" id="PF00990">
    <property type="entry name" value="GGDEF"/>
    <property type="match status" value="1"/>
</dbReference>
<protein>
    <submittedName>
        <fullName evidence="5">Diguanylate cyclase</fullName>
    </submittedName>
</protein>
<dbReference type="Pfam" id="PF00563">
    <property type="entry name" value="EAL"/>
    <property type="match status" value="1"/>
</dbReference>
<dbReference type="PANTHER" id="PTHR44757:SF2">
    <property type="entry name" value="BIOFILM ARCHITECTURE MAINTENANCE PROTEIN MBAA"/>
    <property type="match status" value="1"/>
</dbReference>
<feature type="transmembrane region" description="Helical" evidence="1">
    <location>
        <begin position="216"/>
        <end position="239"/>
    </location>
</feature>
<feature type="domain" description="GGDEF" evidence="3">
    <location>
        <begin position="274"/>
        <end position="406"/>
    </location>
</feature>
<dbReference type="PANTHER" id="PTHR44757">
    <property type="entry name" value="DIGUANYLATE CYCLASE DGCP"/>
    <property type="match status" value="1"/>
</dbReference>
<name>A0A089M0T2_9BACL</name>
<keyword evidence="1" id="KW-1133">Transmembrane helix</keyword>
<gene>
    <name evidence="5" type="ORF">PSTEL_25625</name>
</gene>
<dbReference type="Gene3D" id="3.30.70.270">
    <property type="match status" value="1"/>
</dbReference>
<keyword evidence="1" id="KW-0472">Membrane</keyword>
<feature type="transmembrane region" description="Helical" evidence="1">
    <location>
        <begin position="141"/>
        <end position="162"/>
    </location>
</feature>
<feature type="transmembrane region" description="Helical" evidence="1">
    <location>
        <begin position="81"/>
        <end position="100"/>
    </location>
</feature>
<sequence>MDHLGIHYNIWIVLLSFALAVTASYSALNLICQVPSSSRRTRSLWLLSSACVLGCGIWSAHYVGMMASRMPFDVRYTPGRAILSMMVGIAVCYLGLAFCLSSRRTFWRYTGGGLLLGAGIAIMHYIGIYSMVMEARFDYQLALQSLAVLIGVAASWMSLMLFGRFRGTTGFSRWKLLAALLLGLAIGGMHYTSMATSRFTYDSWPGTEPSLIQTDVILLLGVSLVTLFMFGISGGAVFLDRNVLERMAYSDPLTGLPNRHGLERYFKESFLAGKSGAVFFVDLDRFKSINDTLGHDIGDMLLQEVAERLRQSVSPKGNVFRLGGDEFLVAEPYFSSEDAAEEARHILQEIKKSYKIQGNELYVTASVGISMAPAHGTDRSSLMKAADTALYTSKDSGKNKFSIFDQEMNRHQLRRMSLEKDLRKALARSEFMVVYQPKWDSLMNVTVGLEALLRWRHPEHGIISPGEFIPIAEETGLIVPITYWMLHEVCSQNVLWHKEEVASVAVSINMSARMFETENLYEVVEEALSRSGLPPHFLELEITESIAMNNMEETVAQLSKLRSLGVRVSLDDFGTGFSSLGNLDEIPVNTLKIDQVFIRKSKMHSKKAIISNIIAIAGNLNMEVVAEGVETPEQIELLQSLGCRVMQGYYYGRPMPVSELGQWFTENTAAIYSVRPHFTHT</sequence>
<dbReference type="InterPro" id="IPR001633">
    <property type="entry name" value="EAL_dom"/>
</dbReference>
<evidence type="ECO:0000259" key="2">
    <source>
        <dbReference type="PROSITE" id="PS50883"/>
    </source>
</evidence>
<reference evidence="5 6" key="1">
    <citation type="submission" date="2014-08" db="EMBL/GenBank/DDBJ databases">
        <title>Comparative genomics of the Paenibacillus odorifer group.</title>
        <authorList>
            <person name="den Bakker H.C."/>
            <person name="Tsai Y.-C."/>
            <person name="Martin N."/>
            <person name="Korlach J."/>
            <person name="Wiedmann M."/>
        </authorList>
    </citation>
    <scope>NUCLEOTIDE SEQUENCE [LARGE SCALE GENOMIC DNA]</scope>
    <source>
        <strain evidence="5 6">DSM 14472</strain>
    </source>
</reference>
<dbReference type="SMART" id="SM00052">
    <property type="entry name" value="EAL"/>
    <property type="match status" value="1"/>
</dbReference>
<keyword evidence="6" id="KW-1185">Reference proteome</keyword>
<evidence type="ECO:0000259" key="3">
    <source>
        <dbReference type="PROSITE" id="PS50887"/>
    </source>
</evidence>
<accession>A0A089M0T2</accession>
<dbReference type="STRING" id="169760.PSTEL_25625"/>
<dbReference type="SUPFAM" id="SSF141868">
    <property type="entry name" value="EAL domain-like"/>
    <property type="match status" value="1"/>
</dbReference>
<dbReference type="PROSITE" id="PS50887">
    <property type="entry name" value="GGDEF"/>
    <property type="match status" value="1"/>
</dbReference>
<dbReference type="PROSITE" id="PS50883">
    <property type="entry name" value="EAL"/>
    <property type="match status" value="1"/>
</dbReference>
<dbReference type="InterPro" id="IPR035919">
    <property type="entry name" value="EAL_sf"/>
</dbReference>
<dbReference type="GO" id="GO:0016020">
    <property type="term" value="C:membrane"/>
    <property type="evidence" value="ECO:0007669"/>
    <property type="project" value="UniProtKB-UniRule"/>
</dbReference>
<dbReference type="AlphaFoldDB" id="A0A089M0T2"/>
<dbReference type="CDD" id="cd01949">
    <property type="entry name" value="GGDEF"/>
    <property type="match status" value="1"/>
</dbReference>
<feature type="transmembrane region" description="Helical" evidence="1">
    <location>
        <begin position="174"/>
        <end position="196"/>
    </location>
</feature>